<dbReference type="AlphaFoldDB" id="A0AAW2G2W0"/>
<evidence type="ECO:0000313" key="1">
    <source>
        <dbReference type="EMBL" id="KAL0122601.1"/>
    </source>
</evidence>
<reference evidence="1 2" key="1">
    <citation type="submission" date="2023-03" db="EMBL/GenBank/DDBJ databases">
        <title>High recombination rates correlate with genetic variation in Cardiocondyla obscurior ants.</title>
        <authorList>
            <person name="Errbii M."/>
        </authorList>
    </citation>
    <scope>NUCLEOTIDE SEQUENCE [LARGE SCALE GENOMIC DNA]</scope>
    <source>
        <strain evidence="1">Alpha-2009</strain>
        <tissue evidence="1">Whole body</tissue>
    </source>
</reference>
<accession>A0AAW2G2W0</accession>
<comment type="caution">
    <text evidence="1">The sequence shown here is derived from an EMBL/GenBank/DDBJ whole genome shotgun (WGS) entry which is preliminary data.</text>
</comment>
<organism evidence="1 2">
    <name type="scientific">Cardiocondyla obscurior</name>
    <dbReference type="NCBI Taxonomy" id="286306"/>
    <lineage>
        <taxon>Eukaryota</taxon>
        <taxon>Metazoa</taxon>
        <taxon>Ecdysozoa</taxon>
        <taxon>Arthropoda</taxon>
        <taxon>Hexapoda</taxon>
        <taxon>Insecta</taxon>
        <taxon>Pterygota</taxon>
        <taxon>Neoptera</taxon>
        <taxon>Endopterygota</taxon>
        <taxon>Hymenoptera</taxon>
        <taxon>Apocrita</taxon>
        <taxon>Aculeata</taxon>
        <taxon>Formicoidea</taxon>
        <taxon>Formicidae</taxon>
        <taxon>Myrmicinae</taxon>
        <taxon>Cardiocondyla</taxon>
    </lineage>
</organism>
<keyword evidence="2" id="KW-1185">Reference proteome</keyword>
<dbReference type="EMBL" id="JADYXP020000006">
    <property type="protein sequence ID" value="KAL0122601.1"/>
    <property type="molecule type" value="Genomic_DNA"/>
</dbReference>
<name>A0AAW2G2W0_9HYME</name>
<dbReference type="Proteomes" id="UP001430953">
    <property type="component" value="Unassembled WGS sequence"/>
</dbReference>
<proteinExistence type="predicted"/>
<evidence type="ECO:0000313" key="2">
    <source>
        <dbReference type="Proteomes" id="UP001430953"/>
    </source>
</evidence>
<protein>
    <submittedName>
        <fullName evidence="1">Uncharacterized protein</fullName>
    </submittedName>
</protein>
<gene>
    <name evidence="1" type="ORF">PUN28_007358</name>
</gene>
<sequence>MFSSQKRKGIVRKRVEVGATENVSLRQRQLIIPARKFTFRLYNSLLQQNIKLCTLRRYVKRMKHLWCINYCFISHVTHVTTCSAR</sequence>